<gene>
    <name evidence="1" type="ORF">L3X38_016563</name>
</gene>
<dbReference type="AlphaFoldDB" id="A0AAD4W874"/>
<evidence type="ECO:0000313" key="2">
    <source>
        <dbReference type="Proteomes" id="UP001054821"/>
    </source>
</evidence>
<dbReference type="EMBL" id="JAJFAZ020000003">
    <property type="protein sequence ID" value="KAI5337292.1"/>
    <property type="molecule type" value="Genomic_DNA"/>
</dbReference>
<proteinExistence type="predicted"/>
<evidence type="ECO:0000313" key="1">
    <source>
        <dbReference type="EMBL" id="KAI5337292.1"/>
    </source>
</evidence>
<accession>A0AAD4W874</accession>
<sequence>MVEAIVKLRTPVWCWPKALRCLSQLQVDFVQVVVVATHILGIRFGSWELRQVSGTLEVCLPSAGEKVWLPWC</sequence>
<protein>
    <submittedName>
        <fullName evidence="1">Uncharacterized protein</fullName>
    </submittedName>
</protein>
<reference evidence="1 2" key="1">
    <citation type="journal article" date="2022" name="G3 (Bethesda)">
        <title>Whole-genome sequence and methylome profiling of the almond [Prunus dulcis (Mill.) D.A. Webb] cultivar 'Nonpareil'.</title>
        <authorList>
            <person name="D'Amico-Willman K.M."/>
            <person name="Ouma W.Z."/>
            <person name="Meulia T."/>
            <person name="Sideli G.M."/>
            <person name="Gradziel T.M."/>
            <person name="Fresnedo-Ramirez J."/>
        </authorList>
    </citation>
    <scope>NUCLEOTIDE SEQUENCE [LARGE SCALE GENOMIC DNA]</scope>
    <source>
        <strain evidence="1">Clone GOH B32 T37-40</strain>
    </source>
</reference>
<name>A0AAD4W874_PRUDU</name>
<dbReference type="Proteomes" id="UP001054821">
    <property type="component" value="Chromosome 3"/>
</dbReference>
<keyword evidence="2" id="KW-1185">Reference proteome</keyword>
<comment type="caution">
    <text evidence="1">The sequence shown here is derived from an EMBL/GenBank/DDBJ whole genome shotgun (WGS) entry which is preliminary data.</text>
</comment>
<organism evidence="1 2">
    <name type="scientific">Prunus dulcis</name>
    <name type="common">Almond</name>
    <name type="synonym">Amygdalus dulcis</name>
    <dbReference type="NCBI Taxonomy" id="3755"/>
    <lineage>
        <taxon>Eukaryota</taxon>
        <taxon>Viridiplantae</taxon>
        <taxon>Streptophyta</taxon>
        <taxon>Embryophyta</taxon>
        <taxon>Tracheophyta</taxon>
        <taxon>Spermatophyta</taxon>
        <taxon>Magnoliopsida</taxon>
        <taxon>eudicotyledons</taxon>
        <taxon>Gunneridae</taxon>
        <taxon>Pentapetalae</taxon>
        <taxon>rosids</taxon>
        <taxon>fabids</taxon>
        <taxon>Rosales</taxon>
        <taxon>Rosaceae</taxon>
        <taxon>Amygdaloideae</taxon>
        <taxon>Amygdaleae</taxon>
        <taxon>Prunus</taxon>
    </lineage>
</organism>